<dbReference type="AlphaFoldDB" id="A0AAE3IQ68"/>
<keyword evidence="1" id="KW-1133">Transmembrane helix</keyword>
<gene>
    <name evidence="2" type="ORF">OD355_12690</name>
</gene>
<name>A0AAE3IQ68_9BACT</name>
<evidence type="ECO:0000313" key="3">
    <source>
        <dbReference type="Proteomes" id="UP001209317"/>
    </source>
</evidence>
<dbReference type="EMBL" id="JAOTPL010000025">
    <property type="protein sequence ID" value="MCU7695375.1"/>
    <property type="molecule type" value="Genomic_DNA"/>
</dbReference>
<keyword evidence="1" id="KW-0812">Transmembrane</keyword>
<dbReference type="RefSeq" id="WP_263038863.1">
    <property type="nucleotide sequence ID" value="NZ_JAOTPL010000025.1"/>
</dbReference>
<keyword evidence="1" id="KW-0472">Membrane</keyword>
<dbReference type="Proteomes" id="UP001209317">
    <property type="component" value="Unassembled WGS sequence"/>
</dbReference>
<evidence type="ECO:0000313" key="2">
    <source>
        <dbReference type="EMBL" id="MCU7695375.1"/>
    </source>
</evidence>
<comment type="caution">
    <text evidence="2">The sequence shown here is derived from an EMBL/GenBank/DDBJ whole genome shotgun (WGS) entry which is preliminary data.</text>
</comment>
<keyword evidence="3" id="KW-1185">Reference proteome</keyword>
<evidence type="ECO:0000256" key="1">
    <source>
        <dbReference type="SAM" id="Phobius"/>
    </source>
</evidence>
<feature type="transmembrane region" description="Helical" evidence="1">
    <location>
        <begin position="12"/>
        <end position="33"/>
    </location>
</feature>
<sequence>MAGKKLSSIFKKIILAVIILFTIITFIDFIRIINYSVYQRNPPVEIITEEDKIYFDLVHNKEIDWSRLNPTLEFISHEYDVADFKFVNLLRILYEFPGKIPVEVRDNIDKTLLAFRYWWDEPGENSMCYWSENHQILFASAEYLAGQLYVDKTFSKSGLNGKQHVIKAKRRILDWLEMRWKYGFTEYYSATYYIEDIAALTNLIDFAKDDELTVKCKIILDLLLYDVASQQVNGMFASVSGRAYEHNRKGEAADLGGVTKFLLRNEKIASHGLLNGFMLFRQYDMPHVLRDIANDTGTVIVEQINGLNISELKKEGYYGTGDKSMMMQWGMEAFTNHEVIRNSLKHIRGAAMFSNDFLKAFRYLDFTIIRWLHLEPLLVKIIHPATNGKAIQRAHTYTYRTKDYSLYSVQDHDQQQYADQHHIAGMNMGNHFSVFHTHPARNPGDNNHSPNYWVGYGRLPHVQQFKNVSMAIYAIPPKKNLTEAVLPGYTHAYFPVKKFDSVYIFNNYAFGKKGSVYIALIGKNNFSFRPGTNDDLIQRGRKTFWIMEAGSAVEDTSFQRFIGRIQKNGISFSEENLELVYTSGNKKQRLKFGETRAHATQARFASPYVQMANDQQKIISFQGKSLLLDFYNPKRICSLPQE</sequence>
<organism evidence="2 3">
    <name type="scientific">Haoranjiania flava</name>
    <dbReference type="NCBI Taxonomy" id="1856322"/>
    <lineage>
        <taxon>Bacteria</taxon>
        <taxon>Pseudomonadati</taxon>
        <taxon>Bacteroidota</taxon>
        <taxon>Chitinophagia</taxon>
        <taxon>Chitinophagales</taxon>
        <taxon>Chitinophagaceae</taxon>
        <taxon>Haoranjiania</taxon>
    </lineage>
</organism>
<protein>
    <submittedName>
        <fullName evidence="2">Uncharacterized protein</fullName>
    </submittedName>
</protein>
<proteinExistence type="predicted"/>
<accession>A0AAE3IQ68</accession>
<reference evidence="2" key="1">
    <citation type="submission" date="2022-10" db="EMBL/GenBank/DDBJ databases">
        <authorList>
            <person name="Kim H.S."/>
            <person name="Kim J.-S."/>
            <person name="Suh M.K."/>
            <person name="Eom M.K."/>
            <person name="Lee J.-S."/>
        </authorList>
    </citation>
    <scope>NUCLEOTIDE SEQUENCE</scope>
    <source>
        <strain evidence="2">LIP-5</strain>
    </source>
</reference>